<reference evidence="3" key="1">
    <citation type="journal article" date="2014" name="Int. J. Syst. Evol. Microbiol.">
        <title>Complete genome sequence of Corynebacterium casei LMG S-19264T (=DSM 44701T), isolated from a smear-ripened cheese.</title>
        <authorList>
            <consortium name="US DOE Joint Genome Institute (JGI-PGF)"/>
            <person name="Walter F."/>
            <person name="Albersmeier A."/>
            <person name="Kalinowski J."/>
            <person name="Ruckert C."/>
        </authorList>
    </citation>
    <scope>NUCLEOTIDE SEQUENCE</scope>
    <source>
        <strain evidence="3">JCM 4646</strain>
    </source>
</reference>
<dbReference type="EMBL" id="BNBO01000055">
    <property type="protein sequence ID" value="GHH81924.1"/>
    <property type="molecule type" value="Genomic_DNA"/>
</dbReference>
<reference evidence="3" key="2">
    <citation type="submission" date="2020-09" db="EMBL/GenBank/DDBJ databases">
        <authorList>
            <person name="Sun Q."/>
            <person name="Ohkuma M."/>
        </authorList>
    </citation>
    <scope>NUCLEOTIDE SEQUENCE</scope>
    <source>
        <strain evidence="3">JCM 4646</strain>
    </source>
</reference>
<name>A0A919L3C9_9ACTN</name>
<proteinExistence type="predicted"/>
<dbReference type="Proteomes" id="UP000617734">
    <property type="component" value="Unassembled WGS sequence"/>
</dbReference>
<gene>
    <name evidence="3" type="ORF">GCM10018781_65560</name>
</gene>
<accession>A0A919L3C9</accession>
<feature type="region of interest" description="Disordered" evidence="1">
    <location>
        <begin position="1"/>
        <end position="58"/>
    </location>
</feature>
<evidence type="ECO:0000256" key="2">
    <source>
        <dbReference type="SAM" id="Phobius"/>
    </source>
</evidence>
<dbReference type="AlphaFoldDB" id="A0A919L3C9"/>
<dbReference type="GeneID" id="95356843"/>
<sequence>MTEELGSGPAGEARDGTAVPELPGGEAGPGGGPVRAEADHGGEAGEAEPDGEQEPAGVRGYVMTRGVERDKDYRFLGAAPAALWWSAYRDHADTNYPTLLVEAGEGGWRAFVSGIPSARRDEVSTPIRFTLALTGATAAAGGPGAPVRLDRVVRLVALWLEAFTAQEGRERLGRLLDGLFPDEAEVVELRRRRDPQAARTVRERVTALLDALDPPPESGADAAGGPARALPAAWFGAARSEQGASAFVARVRDLLSGEREGRALVLNLVEDQAEAPARVGRESLAVLAVDGGPVRPQPFAVTVPGPLVVTPPGPPVETVPGPPKKFGPLHRRALLFLATPAGAAAMVLAIWYLTHRHHGGKP</sequence>
<evidence type="ECO:0000313" key="3">
    <source>
        <dbReference type="EMBL" id="GHH81924.1"/>
    </source>
</evidence>
<keyword evidence="4" id="KW-1185">Reference proteome</keyword>
<keyword evidence="2" id="KW-0812">Transmembrane</keyword>
<protein>
    <submittedName>
        <fullName evidence="3">Uncharacterized protein</fullName>
    </submittedName>
</protein>
<evidence type="ECO:0000313" key="4">
    <source>
        <dbReference type="Proteomes" id="UP000617734"/>
    </source>
</evidence>
<keyword evidence="2" id="KW-1133">Transmembrane helix</keyword>
<feature type="transmembrane region" description="Helical" evidence="2">
    <location>
        <begin position="333"/>
        <end position="353"/>
    </location>
</feature>
<keyword evidence="2" id="KW-0472">Membrane</keyword>
<evidence type="ECO:0000256" key="1">
    <source>
        <dbReference type="SAM" id="MobiDB-lite"/>
    </source>
</evidence>
<dbReference type="RefSeq" id="WP_190214549.1">
    <property type="nucleotide sequence ID" value="NZ_BNBO01000055.1"/>
</dbReference>
<comment type="caution">
    <text evidence="3">The sequence shown here is derived from an EMBL/GenBank/DDBJ whole genome shotgun (WGS) entry which is preliminary data.</text>
</comment>
<organism evidence="3 4">
    <name type="scientific">Kitasatospora indigofera</name>
    <dbReference type="NCBI Taxonomy" id="67307"/>
    <lineage>
        <taxon>Bacteria</taxon>
        <taxon>Bacillati</taxon>
        <taxon>Actinomycetota</taxon>
        <taxon>Actinomycetes</taxon>
        <taxon>Kitasatosporales</taxon>
        <taxon>Streptomycetaceae</taxon>
        <taxon>Kitasatospora</taxon>
    </lineage>
</organism>